<dbReference type="Pfam" id="PF02767">
    <property type="entry name" value="DNA_pol3_beta_2"/>
    <property type="match status" value="1"/>
</dbReference>
<evidence type="ECO:0000256" key="5">
    <source>
        <dbReference type="ARBA" id="ARBA00022695"/>
    </source>
</evidence>
<comment type="function">
    <text evidence="9">Confers DNA tethering and processivity to DNA polymerases and other proteins. Acts as a clamp, forming a ring around DNA (a reaction catalyzed by the clamp-loading complex) which diffuses in an ATP-independent manner freely and bidirectionally along dsDNA. Initially characterized for its ability to contact the catalytic subunit of DNA polymerase III (Pol III), a complex, multichain enzyme responsible for most of the replicative synthesis in bacteria; Pol III exhibits 3'-5' exonuclease proofreading activity. The beta chain is required for initiation of replication as well as for processivity of DNA replication.</text>
</comment>
<organism evidence="13 14">
    <name type="scientific">Thermocoleostomius sinensis A174</name>
    <dbReference type="NCBI Taxonomy" id="2016057"/>
    <lineage>
        <taxon>Bacteria</taxon>
        <taxon>Bacillati</taxon>
        <taxon>Cyanobacteriota</taxon>
        <taxon>Cyanophyceae</taxon>
        <taxon>Oculatellales</taxon>
        <taxon>Oculatellaceae</taxon>
        <taxon>Thermocoleostomius</taxon>
    </lineage>
</organism>
<dbReference type="PANTHER" id="PTHR30478">
    <property type="entry name" value="DNA POLYMERASE III SUBUNIT BETA"/>
    <property type="match status" value="1"/>
</dbReference>
<sequence length="388" mass="42556">MKLICNQTELNTHLSLVSRAVPSRPTHPVLANVLLIADSDTQQIRLTGFDLSLGVQTSFQAHVEQGGTLTLPAKLFGDIVSRLPDGELTLDEDEDDAMVTLTCATGRYQVRGMGASDYPELPSIEEGDVVHLPNDAVIEGLRGSLFAASSDETKQVLTGVHITVEAESLEFAATDGHRLAVVQTFNAESGADEASGIYIPETIAPFNMTVPAKALRELERMLQMNAAEESVAVRFDQGQLVFEWQNQRLTSRLLEGQYPNYRQLIPRQFSRQMTINRRLFLAALERIAVLADQKNSIVKLNLDAVRQEVVLSVDAQDVGSGREAVPAQISGEDLEIAFNVKYLLEGLKVFNTVDVQMQFNTSTSPAILSPLGGMKMTYLVMPVQIRAT</sequence>
<evidence type="ECO:0000256" key="6">
    <source>
        <dbReference type="ARBA" id="ARBA00022705"/>
    </source>
</evidence>
<proteinExistence type="inferred from homology"/>
<dbReference type="PANTHER" id="PTHR30478:SF0">
    <property type="entry name" value="BETA SLIDING CLAMP"/>
    <property type="match status" value="1"/>
</dbReference>
<dbReference type="GO" id="GO:0009360">
    <property type="term" value="C:DNA polymerase III complex"/>
    <property type="evidence" value="ECO:0007669"/>
    <property type="project" value="InterPro"/>
</dbReference>
<dbReference type="InterPro" id="IPR001001">
    <property type="entry name" value="DNA_polIII_beta"/>
</dbReference>
<keyword evidence="4 9" id="KW-0808">Transferase</keyword>
<feature type="domain" description="DNA polymerase III beta sliding clamp N-terminal" evidence="10">
    <location>
        <begin position="1"/>
        <end position="122"/>
    </location>
</feature>
<keyword evidence="8" id="KW-0238">DNA-binding</keyword>
<dbReference type="GO" id="GO:0006271">
    <property type="term" value="P:DNA strand elongation involved in DNA replication"/>
    <property type="evidence" value="ECO:0007669"/>
    <property type="project" value="TreeGrafter"/>
</dbReference>
<dbReference type="Gene3D" id="3.70.10.10">
    <property type="match status" value="1"/>
</dbReference>
<dbReference type="GO" id="GO:0003887">
    <property type="term" value="F:DNA-directed DNA polymerase activity"/>
    <property type="evidence" value="ECO:0007669"/>
    <property type="project" value="UniProtKB-UniRule"/>
</dbReference>
<dbReference type="NCBIfam" id="TIGR00663">
    <property type="entry name" value="dnan"/>
    <property type="match status" value="1"/>
</dbReference>
<dbReference type="KEGG" id="tsin:OXH18_05520"/>
<evidence type="ECO:0000259" key="11">
    <source>
        <dbReference type="Pfam" id="PF02767"/>
    </source>
</evidence>
<dbReference type="CDD" id="cd00140">
    <property type="entry name" value="beta_clamp"/>
    <property type="match status" value="1"/>
</dbReference>
<dbReference type="AlphaFoldDB" id="A0A9E8ZDS0"/>
<dbReference type="SUPFAM" id="SSF55979">
    <property type="entry name" value="DNA clamp"/>
    <property type="match status" value="3"/>
</dbReference>
<dbReference type="RefSeq" id="WP_268611408.1">
    <property type="nucleotide sequence ID" value="NZ_CP113797.1"/>
</dbReference>
<name>A0A9E8ZDS0_9CYAN</name>
<feature type="domain" description="DNA polymerase III beta sliding clamp C-terminal" evidence="12">
    <location>
        <begin position="262"/>
        <end position="383"/>
    </location>
</feature>
<evidence type="ECO:0000256" key="8">
    <source>
        <dbReference type="ARBA" id="ARBA00023125"/>
    </source>
</evidence>
<evidence type="ECO:0000259" key="10">
    <source>
        <dbReference type="Pfam" id="PF00712"/>
    </source>
</evidence>
<dbReference type="Proteomes" id="UP001163152">
    <property type="component" value="Chromosome"/>
</dbReference>
<keyword evidence="7 9" id="KW-0239">DNA-directed DNA polymerase</keyword>
<feature type="domain" description="DNA polymerase III beta sliding clamp central" evidence="11">
    <location>
        <begin position="134"/>
        <end position="260"/>
    </location>
</feature>
<keyword evidence="14" id="KW-1185">Reference proteome</keyword>
<evidence type="ECO:0000256" key="1">
    <source>
        <dbReference type="ARBA" id="ARBA00004496"/>
    </source>
</evidence>
<dbReference type="PIRSF" id="PIRSF000804">
    <property type="entry name" value="DNA_pol_III_b"/>
    <property type="match status" value="1"/>
</dbReference>
<evidence type="ECO:0000259" key="12">
    <source>
        <dbReference type="Pfam" id="PF02768"/>
    </source>
</evidence>
<dbReference type="GO" id="GO:0005737">
    <property type="term" value="C:cytoplasm"/>
    <property type="evidence" value="ECO:0007669"/>
    <property type="project" value="UniProtKB-SubCell"/>
</dbReference>
<keyword evidence="3 9" id="KW-0963">Cytoplasm</keyword>
<protein>
    <recommendedName>
        <fullName evidence="9">Beta sliding clamp</fullName>
    </recommendedName>
</protein>
<dbReference type="Pfam" id="PF02768">
    <property type="entry name" value="DNA_pol3_beta_3"/>
    <property type="match status" value="1"/>
</dbReference>
<dbReference type="GO" id="GO:0003677">
    <property type="term" value="F:DNA binding"/>
    <property type="evidence" value="ECO:0007669"/>
    <property type="project" value="UniProtKB-UniRule"/>
</dbReference>
<comment type="subunit">
    <text evidence="9">Forms a ring-shaped head-to-tail homodimer around DNA.</text>
</comment>
<dbReference type="Gene3D" id="3.10.150.10">
    <property type="entry name" value="DNA Polymerase III, subunit A, domain 2"/>
    <property type="match status" value="1"/>
</dbReference>
<evidence type="ECO:0000313" key="13">
    <source>
        <dbReference type="EMBL" id="WAL61450.1"/>
    </source>
</evidence>
<evidence type="ECO:0000256" key="7">
    <source>
        <dbReference type="ARBA" id="ARBA00022932"/>
    </source>
</evidence>
<evidence type="ECO:0000256" key="2">
    <source>
        <dbReference type="ARBA" id="ARBA00010752"/>
    </source>
</evidence>
<comment type="subcellular location">
    <subcellularLocation>
        <location evidence="1 9">Cytoplasm</location>
    </subcellularLocation>
</comment>
<evidence type="ECO:0000256" key="4">
    <source>
        <dbReference type="ARBA" id="ARBA00022679"/>
    </source>
</evidence>
<dbReference type="GO" id="GO:0008408">
    <property type="term" value="F:3'-5' exonuclease activity"/>
    <property type="evidence" value="ECO:0007669"/>
    <property type="project" value="InterPro"/>
</dbReference>
<dbReference type="InterPro" id="IPR046938">
    <property type="entry name" value="DNA_clamp_sf"/>
</dbReference>
<dbReference type="InterPro" id="IPR022635">
    <property type="entry name" value="DNA_polIII_beta_C"/>
</dbReference>
<evidence type="ECO:0000256" key="3">
    <source>
        <dbReference type="ARBA" id="ARBA00022490"/>
    </source>
</evidence>
<dbReference type="SMART" id="SM00480">
    <property type="entry name" value="POL3Bc"/>
    <property type="match status" value="1"/>
</dbReference>
<accession>A0A9E8ZDS0</accession>
<dbReference type="InterPro" id="IPR022634">
    <property type="entry name" value="DNA_polIII_beta_N"/>
</dbReference>
<dbReference type="InterPro" id="IPR022637">
    <property type="entry name" value="DNA_polIII_beta_cen"/>
</dbReference>
<gene>
    <name evidence="13" type="primary">dnaN</name>
    <name evidence="13" type="ORF">OXH18_05520</name>
</gene>
<keyword evidence="5 9" id="KW-0548">Nucleotidyltransferase</keyword>
<keyword evidence="6 9" id="KW-0235">DNA replication</keyword>
<dbReference type="Pfam" id="PF00712">
    <property type="entry name" value="DNA_pol3_beta"/>
    <property type="match status" value="1"/>
</dbReference>
<reference evidence="13" key="1">
    <citation type="submission" date="2022-12" db="EMBL/GenBank/DDBJ databases">
        <title>Polyphasic identification of a Novel Hot-Spring Cyanobacterium Ocullathermofonsia sinensis gen nov. sp. nov. and Genomic Insights on its Adaptations to the Thermal Habitat.</title>
        <authorList>
            <person name="Daroch M."/>
            <person name="Tang J."/>
            <person name="Jiang Y."/>
        </authorList>
    </citation>
    <scope>NUCLEOTIDE SEQUENCE</scope>
    <source>
        <strain evidence="13">PKUAC-SCTA174</strain>
    </source>
</reference>
<evidence type="ECO:0000313" key="14">
    <source>
        <dbReference type="Proteomes" id="UP001163152"/>
    </source>
</evidence>
<comment type="similarity">
    <text evidence="2 9">Belongs to the beta sliding clamp family.</text>
</comment>
<evidence type="ECO:0000256" key="9">
    <source>
        <dbReference type="PIRNR" id="PIRNR000804"/>
    </source>
</evidence>
<dbReference type="EMBL" id="CP113797">
    <property type="protein sequence ID" value="WAL61450.1"/>
    <property type="molecule type" value="Genomic_DNA"/>
</dbReference>